<keyword evidence="2" id="KW-1185">Reference proteome</keyword>
<name>A0A3M0JFD4_HIRRU</name>
<dbReference type="AlphaFoldDB" id="A0A3M0JFD4"/>
<proteinExistence type="predicted"/>
<organism evidence="1 2">
    <name type="scientific">Hirundo rustica rustica</name>
    <dbReference type="NCBI Taxonomy" id="333673"/>
    <lineage>
        <taxon>Eukaryota</taxon>
        <taxon>Metazoa</taxon>
        <taxon>Chordata</taxon>
        <taxon>Craniata</taxon>
        <taxon>Vertebrata</taxon>
        <taxon>Euteleostomi</taxon>
        <taxon>Archelosauria</taxon>
        <taxon>Archosauria</taxon>
        <taxon>Dinosauria</taxon>
        <taxon>Saurischia</taxon>
        <taxon>Theropoda</taxon>
        <taxon>Coelurosauria</taxon>
        <taxon>Aves</taxon>
        <taxon>Neognathae</taxon>
        <taxon>Neoaves</taxon>
        <taxon>Telluraves</taxon>
        <taxon>Australaves</taxon>
        <taxon>Passeriformes</taxon>
        <taxon>Sylvioidea</taxon>
        <taxon>Hirundinidae</taxon>
        <taxon>Hirundo</taxon>
    </lineage>
</organism>
<dbReference type="OrthoDB" id="9221392at2759"/>
<gene>
    <name evidence="1" type="ORF">DUI87_23713</name>
</gene>
<sequence>MGCKLIQEYGVGDSVKSLAEVQIDNIHSPFCINQACHLVIKGDQVVVTKSSHNIQEVLPPDGSALDSSESIQEPSRIGSVGHGGGFWQLLLLLY</sequence>
<dbReference type="Proteomes" id="UP000269221">
    <property type="component" value="Unassembled WGS sequence"/>
</dbReference>
<dbReference type="EMBL" id="QRBI01000147">
    <property type="protein sequence ID" value="RMB99711.1"/>
    <property type="molecule type" value="Genomic_DNA"/>
</dbReference>
<comment type="caution">
    <text evidence="1">The sequence shown here is derived from an EMBL/GenBank/DDBJ whole genome shotgun (WGS) entry which is preliminary data.</text>
</comment>
<accession>A0A3M0JFD4</accession>
<protein>
    <submittedName>
        <fullName evidence="1">Uncharacterized protein</fullName>
    </submittedName>
</protein>
<evidence type="ECO:0000313" key="2">
    <source>
        <dbReference type="Proteomes" id="UP000269221"/>
    </source>
</evidence>
<evidence type="ECO:0000313" key="1">
    <source>
        <dbReference type="EMBL" id="RMB99711.1"/>
    </source>
</evidence>
<reference evidence="1 2" key="1">
    <citation type="submission" date="2018-07" db="EMBL/GenBank/DDBJ databases">
        <title>A high quality draft genome assembly of the barn swallow (H. rustica rustica).</title>
        <authorList>
            <person name="Formenti G."/>
            <person name="Chiara M."/>
            <person name="Poveda L."/>
            <person name="Francoijs K.-J."/>
            <person name="Bonisoli-Alquati A."/>
            <person name="Canova L."/>
            <person name="Gianfranceschi L."/>
            <person name="Horner D.S."/>
            <person name="Saino N."/>
        </authorList>
    </citation>
    <scope>NUCLEOTIDE SEQUENCE [LARGE SCALE GENOMIC DNA]</scope>
    <source>
        <strain evidence="1">Chelidonia</strain>
        <tissue evidence="1">Blood</tissue>
    </source>
</reference>